<name>A0A9W9CRM6_9PLEO</name>
<dbReference type="OrthoDB" id="25896at2759"/>
<reference evidence="2" key="1">
    <citation type="submission" date="2022-10" db="EMBL/GenBank/DDBJ databases">
        <title>Tapping the CABI collections for fungal endophytes: first genome assemblies for Collariella, Neodidymelliopsis, Ascochyta clinopodiicola, Didymella pomorum, Didymosphaeria variabile, Neocosmospora piperis and Neocucurbitaria cava.</title>
        <authorList>
            <person name="Hill R."/>
        </authorList>
    </citation>
    <scope>NUCLEOTIDE SEQUENCE</scope>
    <source>
        <strain evidence="2">IMI 356814</strain>
    </source>
</reference>
<evidence type="ECO:0000313" key="2">
    <source>
        <dbReference type="EMBL" id="KAJ4376435.1"/>
    </source>
</evidence>
<evidence type="ECO:0000256" key="1">
    <source>
        <dbReference type="SAM" id="MobiDB-lite"/>
    </source>
</evidence>
<feature type="region of interest" description="Disordered" evidence="1">
    <location>
        <begin position="337"/>
        <end position="455"/>
    </location>
</feature>
<feature type="compositionally biased region" description="Polar residues" evidence="1">
    <location>
        <begin position="503"/>
        <end position="515"/>
    </location>
</feature>
<protein>
    <submittedName>
        <fullName evidence="2">Uncharacterized protein</fullName>
    </submittedName>
</protein>
<organism evidence="2 3">
    <name type="scientific">Neocucurbitaria cava</name>
    <dbReference type="NCBI Taxonomy" id="798079"/>
    <lineage>
        <taxon>Eukaryota</taxon>
        <taxon>Fungi</taxon>
        <taxon>Dikarya</taxon>
        <taxon>Ascomycota</taxon>
        <taxon>Pezizomycotina</taxon>
        <taxon>Dothideomycetes</taxon>
        <taxon>Pleosporomycetidae</taxon>
        <taxon>Pleosporales</taxon>
        <taxon>Pleosporineae</taxon>
        <taxon>Cucurbitariaceae</taxon>
        <taxon>Neocucurbitaria</taxon>
    </lineage>
</organism>
<comment type="caution">
    <text evidence="2">The sequence shown here is derived from an EMBL/GenBank/DDBJ whole genome shotgun (WGS) entry which is preliminary data.</text>
</comment>
<feature type="region of interest" description="Disordered" evidence="1">
    <location>
        <begin position="480"/>
        <end position="543"/>
    </location>
</feature>
<sequence>MNNEARDPHATSSMVIQTLLTWLTYTQVVAAVSAVISAFHGGSELLKHIKAKRRTRKLRDQAQQEFEEKQLQDSLATGEQQIGLRYTQDMRELGDLMRVGDGKSHVVRTPYALVARDRLFHIAITLQAEVIKSLQMACQHETAVLNLRLLHEASIMNRKDTFVTLDELKQRILITRPMARQIQGAPELMPRHSAASVQTVLTNDYSPVSPIPDNYIPQAVNLPPNGETRESKHGLTEYFRLKRKNSSQTSNTPVPAADINFSEALEQLVRSRGTEDRAVIMKDIDEMISSYQGLNVGARGAQANDSWGNNKYNGGYSGREDPFALPKGGDIYQHNPMGLHRDGAQMFNNLPPTPDEYRAASKPGYPATYPNTLNPPQQDPQFYNQHYVTKGSFPQIQTQTPRTRWSDASASGSTYSDAASPNRNSAGSSQDSNTNAPSLPLDFPSPPTNTGHLPRMNQYNAHYQAQDESRRVQSPPFTPYVQLEEDYPPPIPPLSPQRAENRTCASASAQTSPRLGSTDVPSGPQEAMNTPVHTPWPGSQKRRESFVVPQYAQPQKYMRPTEEEQVDVMKPMHPQYLPGHITSHDNSSLHSSKSERTITPSGFAAVAEAAIKLGATPTLAGLRHPSIAASIASTDSSGSGSIGILPGPRMRHSIRSDTIQSGPAGQERMMDGRPCKDNNYWGFCKGAWAVREELKKGLSVRTQPSGMYNIKQIWECTACTFKGDTFTIPHPTKKNKSEIVVDQRIHISMSGIRYRWIFLAKSHVKKKPGDSFSDESNYGCVLCCAEGNLTGVYGGVETLMNHIALTHVADMSDKTRKKVNCILGRVAGPGESWDLNVPIFAQVEAELAG</sequence>
<keyword evidence="3" id="KW-1185">Reference proteome</keyword>
<dbReference type="Proteomes" id="UP001140560">
    <property type="component" value="Unassembled WGS sequence"/>
</dbReference>
<feature type="compositionally biased region" description="Polar residues" evidence="1">
    <location>
        <begin position="369"/>
        <end position="437"/>
    </location>
</feature>
<gene>
    <name evidence="2" type="ORF">N0V83_001719</name>
</gene>
<dbReference type="AlphaFoldDB" id="A0A9W9CRM6"/>
<accession>A0A9W9CRM6</accession>
<evidence type="ECO:0000313" key="3">
    <source>
        <dbReference type="Proteomes" id="UP001140560"/>
    </source>
</evidence>
<proteinExistence type="predicted"/>
<dbReference type="EMBL" id="JAPEUY010000002">
    <property type="protein sequence ID" value="KAJ4376435.1"/>
    <property type="molecule type" value="Genomic_DNA"/>
</dbReference>